<proteinExistence type="predicted"/>
<dbReference type="Proteomes" id="UP000823388">
    <property type="component" value="Chromosome 8K"/>
</dbReference>
<protein>
    <submittedName>
        <fullName evidence="2">Uncharacterized protein</fullName>
    </submittedName>
</protein>
<comment type="caution">
    <text evidence="2">The sequence shown here is derived from an EMBL/GenBank/DDBJ whole genome shotgun (WGS) entry which is preliminary data.</text>
</comment>
<evidence type="ECO:0000313" key="3">
    <source>
        <dbReference type="Proteomes" id="UP000823388"/>
    </source>
</evidence>
<organism evidence="2 3">
    <name type="scientific">Panicum virgatum</name>
    <name type="common">Blackwell switchgrass</name>
    <dbReference type="NCBI Taxonomy" id="38727"/>
    <lineage>
        <taxon>Eukaryota</taxon>
        <taxon>Viridiplantae</taxon>
        <taxon>Streptophyta</taxon>
        <taxon>Embryophyta</taxon>
        <taxon>Tracheophyta</taxon>
        <taxon>Spermatophyta</taxon>
        <taxon>Magnoliopsida</taxon>
        <taxon>Liliopsida</taxon>
        <taxon>Poales</taxon>
        <taxon>Poaceae</taxon>
        <taxon>PACMAD clade</taxon>
        <taxon>Panicoideae</taxon>
        <taxon>Panicodae</taxon>
        <taxon>Paniceae</taxon>
        <taxon>Panicinae</taxon>
        <taxon>Panicum</taxon>
        <taxon>Panicum sect. Hiantes</taxon>
    </lineage>
</organism>
<keyword evidence="3" id="KW-1185">Reference proteome</keyword>
<sequence length="249" mass="27176">MPFSSDSLLHSSLRPAPSTPGHVRRAAPGHGRLGSQIRHPAPPFPSHPTTSGLASIPAPPSPPSPMLASRSCPLGGLHALPEFVDAGGSESIFRVPSAAARGRSQNGAPWPLPVGASTRTGRLHSPSSRGVLLRPLRRASWCGAPWFDFESSLRLPSRSAQIWPCPIRIELLRLSITEGTTSCKLSIRILGRYSSNRRWTFSSIIACNLFDQIPERVFELTEWIIRTRMPSMINIKKVCNVKQCLLDPT</sequence>
<accession>A0A8T0PIJ0</accession>
<evidence type="ECO:0000313" key="2">
    <source>
        <dbReference type="EMBL" id="KAG2562117.1"/>
    </source>
</evidence>
<evidence type="ECO:0000256" key="1">
    <source>
        <dbReference type="SAM" id="MobiDB-lite"/>
    </source>
</evidence>
<gene>
    <name evidence="2" type="ORF">PVAP13_8KG122800</name>
</gene>
<reference evidence="2" key="1">
    <citation type="submission" date="2020-05" db="EMBL/GenBank/DDBJ databases">
        <title>WGS assembly of Panicum virgatum.</title>
        <authorList>
            <person name="Lovell J.T."/>
            <person name="Jenkins J."/>
            <person name="Shu S."/>
            <person name="Juenger T.E."/>
            <person name="Schmutz J."/>
        </authorList>
    </citation>
    <scope>NUCLEOTIDE SEQUENCE</scope>
    <source>
        <strain evidence="2">AP13</strain>
    </source>
</reference>
<feature type="region of interest" description="Disordered" evidence="1">
    <location>
        <begin position="104"/>
        <end position="123"/>
    </location>
</feature>
<dbReference type="EMBL" id="CM029051">
    <property type="protein sequence ID" value="KAG2562117.1"/>
    <property type="molecule type" value="Genomic_DNA"/>
</dbReference>
<name>A0A8T0PIJ0_PANVG</name>
<feature type="compositionally biased region" description="Polar residues" evidence="1">
    <location>
        <begin position="1"/>
        <end position="10"/>
    </location>
</feature>
<feature type="region of interest" description="Disordered" evidence="1">
    <location>
        <begin position="1"/>
        <end position="70"/>
    </location>
</feature>
<dbReference type="AlphaFoldDB" id="A0A8T0PIJ0"/>